<protein>
    <recommendedName>
        <fullName evidence="2">G domain-containing protein</fullName>
    </recommendedName>
</protein>
<dbReference type="GO" id="GO:0005525">
    <property type="term" value="F:GTP binding"/>
    <property type="evidence" value="ECO:0007669"/>
    <property type="project" value="InterPro"/>
</dbReference>
<organism evidence="3 4">
    <name type="scientific">Candolleomyces eurysporus</name>
    <dbReference type="NCBI Taxonomy" id="2828524"/>
    <lineage>
        <taxon>Eukaryota</taxon>
        <taxon>Fungi</taxon>
        <taxon>Dikarya</taxon>
        <taxon>Basidiomycota</taxon>
        <taxon>Agaricomycotina</taxon>
        <taxon>Agaricomycetes</taxon>
        <taxon>Agaricomycetidae</taxon>
        <taxon>Agaricales</taxon>
        <taxon>Agaricineae</taxon>
        <taxon>Psathyrellaceae</taxon>
        <taxon>Candolleomyces</taxon>
    </lineage>
</organism>
<dbReference type="Proteomes" id="UP001140091">
    <property type="component" value="Unassembled WGS sequence"/>
</dbReference>
<dbReference type="AlphaFoldDB" id="A0A9W8J719"/>
<comment type="caution">
    <text evidence="3">The sequence shown here is derived from an EMBL/GenBank/DDBJ whole genome shotgun (WGS) entry which is preliminary data.</text>
</comment>
<feature type="non-terminal residue" evidence="3">
    <location>
        <position position="1"/>
    </location>
</feature>
<keyword evidence="1" id="KW-0175">Coiled coil</keyword>
<reference evidence="3" key="1">
    <citation type="submission" date="2022-06" db="EMBL/GenBank/DDBJ databases">
        <title>Genome Sequence of Candolleomyces eurysporus.</title>
        <authorList>
            <person name="Buettner E."/>
        </authorList>
    </citation>
    <scope>NUCLEOTIDE SEQUENCE</scope>
    <source>
        <strain evidence="3">VTCC 930004</strain>
    </source>
</reference>
<dbReference type="Pfam" id="PF01926">
    <property type="entry name" value="MMR_HSR1"/>
    <property type="match status" value="1"/>
</dbReference>
<name>A0A9W8J719_9AGAR</name>
<accession>A0A9W8J719</accession>
<dbReference type="CDD" id="cd00882">
    <property type="entry name" value="Ras_like_GTPase"/>
    <property type="match status" value="1"/>
</dbReference>
<evidence type="ECO:0000259" key="2">
    <source>
        <dbReference type="Pfam" id="PF01926"/>
    </source>
</evidence>
<evidence type="ECO:0000313" key="4">
    <source>
        <dbReference type="Proteomes" id="UP001140091"/>
    </source>
</evidence>
<dbReference type="OrthoDB" id="2967170at2759"/>
<dbReference type="EMBL" id="JANBPK010000845">
    <property type="protein sequence ID" value="KAJ2930356.1"/>
    <property type="molecule type" value="Genomic_DNA"/>
</dbReference>
<proteinExistence type="predicted"/>
<feature type="domain" description="G" evidence="2">
    <location>
        <begin position="12"/>
        <end position="97"/>
    </location>
</feature>
<keyword evidence="4" id="KW-1185">Reference proteome</keyword>
<gene>
    <name evidence="3" type="ORF">H1R20_g6741</name>
</gene>
<sequence length="440" mass="48884">MGKQVNRDSRLIAVVGNTGAGRSSFINAVIGKDVAGVHQESGSCTKKIAEYTYQLPNDSGEVVIIDTPALNAYHHGEGVEMPTASQVLDELIAYVKVLVITTRWDEAPALSSDEMGDSEEIIDGIEQEKRLSSKGLVEYLKSQGIGVSFRRSGKEARAEEYVAPRELVQDLFGCRLIPGGVSMNVLTTELSRAKAELTDRLSFELESSLRSATLASNEALRDAFQIIKQYSTELRELREELDRSRIKLAWKTKELEDMASSLESTKEEVENLKKERAELQVALYMKDEMTKHLMESTKKEVESLKKEQVAMSLLVKDQLEATKGGARDIREDLDRLKQLAITSGGASGKSLVDLRVDICGWTLGFNAEYKAMEKSVFGINQGGLFWLTSRPVWEDGVQVGWIRFIALIEGEKVSLDGLRGTIVRSHQLIYSCDIISILKL</sequence>
<evidence type="ECO:0000313" key="3">
    <source>
        <dbReference type="EMBL" id="KAJ2930356.1"/>
    </source>
</evidence>
<dbReference type="SUPFAM" id="SSF52540">
    <property type="entry name" value="P-loop containing nucleoside triphosphate hydrolases"/>
    <property type="match status" value="2"/>
</dbReference>
<evidence type="ECO:0000256" key="1">
    <source>
        <dbReference type="SAM" id="Coils"/>
    </source>
</evidence>
<dbReference type="Gene3D" id="3.40.50.300">
    <property type="entry name" value="P-loop containing nucleotide triphosphate hydrolases"/>
    <property type="match status" value="1"/>
</dbReference>
<dbReference type="InterPro" id="IPR027417">
    <property type="entry name" value="P-loop_NTPase"/>
</dbReference>
<feature type="coiled-coil region" evidence="1">
    <location>
        <begin position="220"/>
        <end position="282"/>
    </location>
</feature>
<dbReference type="InterPro" id="IPR006073">
    <property type="entry name" value="GTP-bd"/>
</dbReference>